<dbReference type="PANTHER" id="PTHR10344:SF4">
    <property type="entry name" value="UMP-CMP KINASE 2, MITOCHONDRIAL"/>
    <property type="match status" value="1"/>
</dbReference>
<dbReference type="Gene3D" id="3.40.50.300">
    <property type="entry name" value="P-loop containing nucleotide triphosphate hydrolases"/>
    <property type="match status" value="1"/>
</dbReference>
<dbReference type="InterPro" id="IPR018094">
    <property type="entry name" value="Thymidylate_kinase"/>
</dbReference>
<proteinExistence type="inferred from homology"/>
<evidence type="ECO:0000256" key="3">
    <source>
        <dbReference type="ARBA" id="ARBA00017144"/>
    </source>
</evidence>
<keyword evidence="13" id="KW-1185">Reference proteome</keyword>
<organism evidence="12 13">
    <name type="scientific">Nocardiopsis endophytica</name>
    <dbReference type="NCBI Taxonomy" id="3018445"/>
    <lineage>
        <taxon>Bacteria</taxon>
        <taxon>Bacillati</taxon>
        <taxon>Actinomycetota</taxon>
        <taxon>Actinomycetes</taxon>
        <taxon>Streptosporangiales</taxon>
        <taxon>Nocardiopsidaceae</taxon>
        <taxon>Nocardiopsis</taxon>
    </lineage>
</organism>
<evidence type="ECO:0000313" key="13">
    <source>
        <dbReference type="Proteomes" id="UP001527866"/>
    </source>
</evidence>
<evidence type="ECO:0000256" key="5">
    <source>
        <dbReference type="ARBA" id="ARBA00022727"/>
    </source>
</evidence>
<evidence type="ECO:0000256" key="9">
    <source>
        <dbReference type="ARBA" id="ARBA00048743"/>
    </source>
</evidence>
<dbReference type="EC" id="2.7.4.9" evidence="2 10"/>
<reference evidence="12 13" key="1">
    <citation type="submission" date="2023-01" db="EMBL/GenBank/DDBJ databases">
        <title>Draft genome sequence of Nocardiopsis sp. RSe5-2 isolated from halophytes.</title>
        <authorList>
            <person name="Duangmal K."/>
            <person name="Chantavorakit T."/>
        </authorList>
    </citation>
    <scope>NUCLEOTIDE SEQUENCE [LARGE SCALE GENOMIC DNA]</scope>
    <source>
        <strain evidence="12 13">RSe5-2</strain>
    </source>
</reference>
<evidence type="ECO:0000256" key="8">
    <source>
        <dbReference type="ARBA" id="ARBA00022840"/>
    </source>
</evidence>
<comment type="function">
    <text evidence="10">Phosphorylation of dTMP to form dTDP in both de novo and salvage pathways of dTTP synthesis.</text>
</comment>
<feature type="domain" description="Thymidylate kinase-like" evidence="11">
    <location>
        <begin position="9"/>
        <end position="186"/>
    </location>
</feature>
<keyword evidence="6 10" id="KW-0547">Nucleotide-binding</keyword>
<name>A0ABT4TYZ8_9ACTN</name>
<dbReference type="RefSeq" id="WP_270683828.1">
    <property type="nucleotide sequence ID" value="NZ_JAQFWQ010000008.1"/>
</dbReference>
<evidence type="ECO:0000256" key="4">
    <source>
        <dbReference type="ARBA" id="ARBA00022679"/>
    </source>
</evidence>
<dbReference type="PANTHER" id="PTHR10344">
    <property type="entry name" value="THYMIDYLATE KINASE"/>
    <property type="match status" value="1"/>
</dbReference>
<keyword evidence="7 10" id="KW-0418">Kinase</keyword>
<comment type="catalytic activity">
    <reaction evidence="9 10">
        <text>dTMP + ATP = dTDP + ADP</text>
        <dbReference type="Rhea" id="RHEA:13517"/>
        <dbReference type="ChEBI" id="CHEBI:30616"/>
        <dbReference type="ChEBI" id="CHEBI:58369"/>
        <dbReference type="ChEBI" id="CHEBI:63528"/>
        <dbReference type="ChEBI" id="CHEBI:456216"/>
        <dbReference type="EC" id="2.7.4.9"/>
    </reaction>
</comment>
<dbReference type="SUPFAM" id="SSF52540">
    <property type="entry name" value="P-loop containing nucleoside triphosphate hydrolases"/>
    <property type="match status" value="1"/>
</dbReference>
<evidence type="ECO:0000256" key="6">
    <source>
        <dbReference type="ARBA" id="ARBA00022741"/>
    </source>
</evidence>
<sequence length="214" mass="22858">MSQGLFVAIDGPGAAGKSTLLRNLTERFTGAGVPVHATTEPSRAPLGEFARRHTGEYTGMALACLVGADRYHHLETEIRPAIDAGKVVLCDRYTLSSLVLQAGIDGAPEAAVRCINAYADPPDLQIVLTAPPAVLRERLDVRGSHGRFEDDPSLPEREVELYHKAAAASEQAGVRTVVADTSQGPEAIESLLSGLTSTIRGLWSQATPRIHLMR</sequence>
<keyword evidence="8 10" id="KW-0067">ATP-binding</keyword>
<dbReference type="NCBIfam" id="TIGR00041">
    <property type="entry name" value="DTMP_kinase"/>
    <property type="match status" value="1"/>
</dbReference>
<comment type="similarity">
    <text evidence="1 10">Belongs to the thymidylate kinase family.</text>
</comment>
<gene>
    <name evidence="10 12" type="primary">tmk</name>
    <name evidence="12" type="ORF">O4J56_04725</name>
</gene>
<comment type="caution">
    <text evidence="10">Lacks conserved residue(s) required for the propagation of feature annotation.</text>
</comment>
<dbReference type="InterPro" id="IPR039430">
    <property type="entry name" value="Thymidylate_kin-like_dom"/>
</dbReference>
<keyword evidence="5 10" id="KW-0545">Nucleotide biosynthesis</keyword>
<dbReference type="InterPro" id="IPR027417">
    <property type="entry name" value="P-loop_NTPase"/>
</dbReference>
<evidence type="ECO:0000256" key="10">
    <source>
        <dbReference type="HAMAP-Rule" id="MF_00165"/>
    </source>
</evidence>
<keyword evidence="4 10" id="KW-0808">Transferase</keyword>
<dbReference type="CDD" id="cd01672">
    <property type="entry name" value="TMPK"/>
    <property type="match status" value="1"/>
</dbReference>
<accession>A0ABT4TYZ8</accession>
<dbReference type="EMBL" id="JAQFWQ010000008">
    <property type="protein sequence ID" value="MDA2809933.1"/>
    <property type="molecule type" value="Genomic_DNA"/>
</dbReference>
<dbReference type="GO" id="GO:0004798">
    <property type="term" value="F:dTMP kinase activity"/>
    <property type="evidence" value="ECO:0007669"/>
    <property type="project" value="UniProtKB-EC"/>
</dbReference>
<protein>
    <recommendedName>
        <fullName evidence="3 10">Thymidylate kinase</fullName>
        <ecNumber evidence="2 10">2.7.4.9</ecNumber>
    </recommendedName>
    <alternativeName>
        <fullName evidence="10">dTMP kinase</fullName>
    </alternativeName>
</protein>
<evidence type="ECO:0000256" key="7">
    <source>
        <dbReference type="ARBA" id="ARBA00022777"/>
    </source>
</evidence>
<dbReference type="Proteomes" id="UP001527866">
    <property type="component" value="Unassembled WGS sequence"/>
</dbReference>
<evidence type="ECO:0000313" key="12">
    <source>
        <dbReference type="EMBL" id="MDA2809933.1"/>
    </source>
</evidence>
<comment type="caution">
    <text evidence="12">The sequence shown here is derived from an EMBL/GenBank/DDBJ whole genome shotgun (WGS) entry which is preliminary data.</text>
</comment>
<evidence type="ECO:0000256" key="1">
    <source>
        <dbReference type="ARBA" id="ARBA00009776"/>
    </source>
</evidence>
<dbReference type="HAMAP" id="MF_00165">
    <property type="entry name" value="Thymidylate_kinase"/>
    <property type="match status" value="1"/>
</dbReference>
<evidence type="ECO:0000259" key="11">
    <source>
        <dbReference type="Pfam" id="PF02223"/>
    </source>
</evidence>
<dbReference type="Pfam" id="PF02223">
    <property type="entry name" value="Thymidylate_kin"/>
    <property type="match status" value="1"/>
</dbReference>
<evidence type="ECO:0000256" key="2">
    <source>
        <dbReference type="ARBA" id="ARBA00012980"/>
    </source>
</evidence>